<evidence type="ECO:0000313" key="3">
    <source>
        <dbReference type="Proteomes" id="UP000196503"/>
    </source>
</evidence>
<protein>
    <submittedName>
        <fullName evidence="2">Uncharacterized protein</fullName>
    </submittedName>
</protein>
<dbReference type="EMBL" id="NIBL01000002">
    <property type="protein sequence ID" value="OUZ17794.1"/>
    <property type="molecule type" value="Genomic_DNA"/>
</dbReference>
<dbReference type="RefSeq" id="WP_143349956.1">
    <property type="nucleotide sequence ID" value="NZ_NIBL01000002.1"/>
</dbReference>
<name>A0A200HYE2_9ENTE</name>
<feature type="non-terminal residue" evidence="2">
    <location>
        <position position="101"/>
    </location>
</feature>
<gene>
    <name evidence="2" type="ORF">A5869_001266</name>
</gene>
<dbReference type="AlphaFoldDB" id="A0A200HYE2"/>
<evidence type="ECO:0000313" key="2">
    <source>
        <dbReference type="EMBL" id="OUZ17794.1"/>
    </source>
</evidence>
<dbReference type="Pfam" id="PF06782">
    <property type="entry name" value="UPF0236"/>
    <property type="match status" value="1"/>
</dbReference>
<comment type="similarity">
    <text evidence="1">Belongs to the UPF0236 family.</text>
</comment>
<organism evidence="2 3">
    <name type="scientific">Enterococcus cecorum</name>
    <dbReference type="NCBI Taxonomy" id="44008"/>
    <lineage>
        <taxon>Bacteria</taxon>
        <taxon>Bacillati</taxon>
        <taxon>Bacillota</taxon>
        <taxon>Bacilli</taxon>
        <taxon>Lactobacillales</taxon>
        <taxon>Enterococcaceae</taxon>
        <taxon>Enterococcus</taxon>
    </lineage>
</organism>
<evidence type="ECO:0000256" key="1">
    <source>
        <dbReference type="ARBA" id="ARBA00006539"/>
    </source>
</evidence>
<accession>A0A200HYE2</accession>
<reference evidence="2 3" key="1">
    <citation type="submission" date="2017-05" db="EMBL/GenBank/DDBJ databases">
        <title>The Genome Sequence of Enterococcus faecium 2D5_DIV0622.</title>
        <authorList>
            <consortium name="The Broad Institute Genomics Platform"/>
            <consortium name="The Broad Institute Genomic Center for Infectious Diseases"/>
            <person name="Earl A."/>
            <person name="Manson A."/>
            <person name="Schwartman J."/>
            <person name="Gilmore M."/>
            <person name="Abouelleil A."/>
            <person name="Cao P."/>
            <person name="Chapman S."/>
            <person name="Cusick C."/>
            <person name="Shea T."/>
            <person name="Young S."/>
            <person name="Neafsey D."/>
            <person name="Nusbaum C."/>
            <person name="Birren B."/>
        </authorList>
    </citation>
    <scope>NUCLEOTIDE SEQUENCE [LARGE SCALE GENOMIC DNA]</scope>
    <source>
        <strain evidence="2 3">2D5_DIV0622</strain>
    </source>
</reference>
<comment type="caution">
    <text evidence="2">The sequence shown here is derived from an EMBL/GenBank/DDBJ whole genome shotgun (WGS) entry which is preliminary data.</text>
</comment>
<sequence>MYDSIIHHTFQNLNQKMLDNFLISFFKNNLDLITLLDFSKEYYADLVLQFVSSTLEVQDELLYQSIKNKKRYRMHSYRSRTIETNLGVLSFSRRYYFDTLH</sequence>
<dbReference type="Proteomes" id="UP000196503">
    <property type="component" value="Unassembled WGS sequence"/>
</dbReference>
<dbReference type="InterPro" id="IPR009620">
    <property type="entry name" value="UPF0236"/>
</dbReference>
<proteinExistence type="inferred from homology"/>